<sequence length="180" mass="21027">MKLEPSGFSDPVIIDHTVNFVNNESMRFEGMQPHVFFMLSELDVVRTYARFPDTFQQIRRFGYCRAEDLETFKSKMINEMHDVLVGYREGLLSMQEHLNAQLPQEVDESIVIDWDQYRCAAVSDSIQWVSPYEEGNEMDWSSTQEVSKTQFVWRWRTVFPALCCTPKGWRASKVPPLLTG</sequence>
<evidence type="ECO:0000313" key="2">
    <source>
        <dbReference type="EMBL" id="WDI02184.1"/>
    </source>
</evidence>
<evidence type="ECO:0000313" key="4">
    <source>
        <dbReference type="Proteomes" id="UP001221519"/>
    </source>
</evidence>
<gene>
    <name evidence="1" type="ORF">PUW23_23820</name>
    <name evidence="2" type="ORF">PUW25_23815</name>
</gene>
<name>A0AAX3MYE1_9BACL</name>
<evidence type="ECO:0000313" key="3">
    <source>
        <dbReference type="Proteomes" id="UP001220962"/>
    </source>
</evidence>
<dbReference type="EMBL" id="CP118108">
    <property type="protein sequence ID" value="WDI02184.1"/>
    <property type="molecule type" value="Genomic_DNA"/>
</dbReference>
<dbReference type="Proteomes" id="UP001221519">
    <property type="component" value="Chromosome"/>
</dbReference>
<protein>
    <submittedName>
        <fullName evidence="1">Uncharacterized protein</fullName>
    </submittedName>
</protein>
<accession>A0AAX3MYE1</accession>
<dbReference type="Proteomes" id="UP001220962">
    <property type="component" value="Chromosome"/>
</dbReference>
<evidence type="ECO:0000313" key="1">
    <source>
        <dbReference type="EMBL" id="WDH82436.1"/>
    </source>
</evidence>
<dbReference type="AlphaFoldDB" id="A0AAX3MYE1"/>
<organism evidence="1 3">
    <name type="scientific">Paenibacillus urinalis</name>
    <dbReference type="NCBI Taxonomy" id="521520"/>
    <lineage>
        <taxon>Bacteria</taxon>
        <taxon>Bacillati</taxon>
        <taxon>Bacillota</taxon>
        <taxon>Bacilli</taxon>
        <taxon>Bacillales</taxon>
        <taxon>Paenibacillaceae</taxon>
        <taxon>Paenibacillus</taxon>
    </lineage>
</organism>
<proteinExistence type="predicted"/>
<dbReference type="EMBL" id="CP118101">
    <property type="protein sequence ID" value="WDH82436.1"/>
    <property type="molecule type" value="Genomic_DNA"/>
</dbReference>
<dbReference type="RefSeq" id="WP_274337698.1">
    <property type="nucleotide sequence ID" value="NZ_CP118101.1"/>
</dbReference>
<reference evidence="1 4" key="1">
    <citation type="submission" date="2023-02" db="EMBL/GenBank/DDBJ databases">
        <title>Pathogen: clinical or host-associated sample.</title>
        <authorList>
            <person name="Hergert J."/>
            <person name="Casey R."/>
            <person name="Wagner J."/>
            <person name="Young E.L."/>
            <person name="Oakeson K.F."/>
        </authorList>
    </citation>
    <scope>NUCLEOTIDE SEQUENCE</scope>
    <source>
        <strain evidence="2 4">2022CK-00829</strain>
        <strain evidence="1">2022CK-00830</strain>
    </source>
</reference>
<keyword evidence="4" id="KW-1185">Reference proteome</keyword>